<comment type="caution">
    <text evidence="1">The sequence shown here is derived from an EMBL/GenBank/DDBJ whole genome shotgun (WGS) entry which is preliminary data.</text>
</comment>
<name>A0A438I5C4_VITVI</name>
<protein>
    <submittedName>
        <fullName evidence="1">Uncharacterized protein</fullName>
    </submittedName>
</protein>
<dbReference type="EMBL" id="QGNW01000141">
    <property type="protein sequence ID" value="RVW91905.1"/>
    <property type="molecule type" value="Genomic_DNA"/>
</dbReference>
<gene>
    <name evidence="1" type="ORF">CK203_030257</name>
</gene>
<accession>A0A438I5C4</accession>
<reference evidence="1 2" key="1">
    <citation type="journal article" date="2018" name="PLoS Genet.">
        <title>Population sequencing reveals clonal diversity and ancestral inbreeding in the grapevine cultivar Chardonnay.</title>
        <authorList>
            <person name="Roach M.J."/>
            <person name="Johnson D.L."/>
            <person name="Bohlmann J."/>
            <person name="van Vuuren H.J."/>
            <person name="Jones S.J."/>
            <person name="Pretorius I.S."/>
            <person name="Schmidt S.A."/>
            <person name="Borneman A.R."/>
        </authorList>
    </citation>
    <scope>NUCLEOTIDE SEQUENCE [LARGE SCALE GENOMIC DNA]</scope>
    <source>
        <strain evidence="2">cv. Chardonnay</strain>
        <tissue evidence="1">Leaf</tissue>
    </source>
</reference>
<sequence>MMQPEGENEALEDVTDRCLHLVITQGMHVLVTKKKINGNVKTIHLLDARRQYWLSKAQQATFLRMLDLENVFELELPEALGKFNAALQLQPMLLALKVAERSSSLTPCIQCCLQYSMHRCSASTSRCLVLLVRAAIQPAWTMVLLSTLLGVADIALQQHNIRSYQGVISSDRNIWEVYGITLVSLLYKFSSFCCLAILPNHIDGDQGYNFKKSCYLVKTQG</sequence>
<proteinExistence type="predicted"/>
<evidence type="ECO:0000313" key="1">
    <source>
        <dbReference type="EMBL" id="RVW91905.1"/>
    </source>
</evidence>
<organism evidence="1 2">
    <name type="scientific">Vitis vinifera</name>
    <name type="common">Grape</name>
    <dbReference type="NCBI Taxonomy" id="29760"/>
    <lineage>
        <taxon>Eukaryota</taxon>
        <taxon>Viridiplantae</taxon>
        <taxon>Streptophyta</taxon>
        <taxon>Embryophyta</taxon>
        <taxon>Tracheophyta</taxon>
        <taxon>Spermatophyta</taxon>
        <taxon>Magnoliopsida</taxon>
        <taxon>eudicotyledons</taxon>
        <taxon>Gunneridae</taxon>
        <taxon>Pentapetalae</taxon>
        <taxon>rosids</taxon>
        <taxon>Vitales</taxon>
        <taxon>Vitaceae</taxon>
        <taxon>Viteae</taxon>
        <taxon>Vitis</taxon>
    </lineage>
</organism>
<evidence type="ECO:0000313" key="2">
    <source>
        <dbReference type="Proteomes" id="UP000288805"/>
    </source>
</evidence>
<dbReference type="Proteomes" id="UP000288805">
    <property type="component" value="Unassembled WGS sequence"/>
</dbReference>
<dbReference type="AlphaFoldDB" id="A0A438I5C4"/>